<dbReference type="GO" id="GO:0005739">
    <property type="term" value="C:mitochondrion"/>
    <property type="evidence" value="ECO:0007669"/>
    <property type="project" value="TreeGrafter"/>
</dbReference>
<dbReference type="Proteomes" id="UP000001568">
    <property type="component" value="Chromosome 1"/>
</dbReference>
<evidence type="ECO:0000256" key="1">
    <source>
        <dbReference type="ARBA" id="ARBA00022723"/>
    </source>
</evidence>
<dbReference type="GeneID" id="4999968"/>
<sequence length="104" mass="11194">MMFTCGRCDARAARGFSRQAYENGVVIVTCPGCQAKHVVADRMGWFGEPGSVEDFIAQKADAEDGEGGVARGSMKLVEGEDGTLEIDKSELEEWLKKFTASKGA</sequence>
<dbReference type="RefSeq" id="XP_001415496.1">
    <property type="nucleotide sequence ID" value="XM_001415459.1"/>
</dbReference>
<dbReference type="AlphaFoldDB" id="A4RR28"/>
<dbReference type="KEGG" id="olu:OSTLU_28869"/>
<gene>
    <name evidence="6" type="ORF">OSTLU_28869</name>
</gene>
<dbReference type="GO" id="GO:0006457">
    <property type="term" value="P:protein folding"/>
    <property type="evidence" value="ECO:0007669"/>
    <property type="project" value="TreeGrafter"/>
</dbReference>
<proteinExistence type="predicted"/>
<evidence type="ECO:0000313" key="6">
    <source>
        <dbReference type="EMBL" id="ABO93788.1"/>
    </source>
</evidence>
<evidence type="ECO:0000256" key="2">
    <source>
        <dbReference type="ARBA" id="ARBA00022771"/>
    </source>
</evidence>
<keyword evidence="7" id="KW-1185">Reference proteome</keyword>
<dbReference type="Pfam" id="PF05180">
    <property type="entry name" value="zf-DNL"/>
    <property type="match status" value="1"/>
</dbReference>
<evidence type="ECO:0000259" key="5">
    <source>
        <dbReference type="PROSITE" id="PS51501"/>
    </source>
</evidence>
<protein>
    <recommendedName>
        <fullName evidence="5">DNL-type domain-containing protein</fullName>
    </recommendedName>
</protein>
<keyword evidence="1" id="KW-0479">Metal-binding</keyword>
<accession>A4RR28</accession>
<dbReference type="InterPro" id="IPR024158">
    <property type="entry name" value="Mt_import_TIM15"/>
</dbReference>
<dbReference type="PROSITE" id="PS51501">
    <property type="entry name" value="ZF_DNL"/>
    <property type="match status" value="1"/>
</dbReference>
<keyword evidence="3" id="KW-0862">Zinc</keyword>
<dbReference type="OrthoDB" id="512667at2759"/>
<organism evidence="6 7">
    <name type="scientific">Ostreococcus lucimarinus (strain CCE9901)</name>
    <dbReference type="NCBI Taxonomy" id="436017"/>
    <lineage>
        <taxon>Eukaryota</taxon>
        <taxon>Viridiplantae</taxon>
        <taxon>Chlorophyta</taxon>
        <taxon>Mamiellophyceae</taxon>
        <taxon>Mamiellales</taxon>
        <taxon>Bathycoccaceae</taxon>
        <taxon>Ostreococcus</taxon>
    </lineage>
</organism>
<evidence type="ECO:0000256" key="4">
    <source>
        <dbReference type="PROSITE-ProRule" id="PRU00834"/>
    </source>
</evidence>
<dbReference type="HOGENOM" id="CLU_093902_6_1_1"/>
<dbReference type="PANTHER" id="PTHR20922">
    <property type="entry name" value="DNL-TYPE ZINC FINGER PROTEIN"/>
    <property type="match status" value="1"/>
</dbReference>
<dbReference type="Gramene" id="ABO93788">
    <property type="protein sequence ID" value="ABO93788"/>
    <property type="gene ID" value="OSTLU_28869"/>
</dbReference>
<evidence type="ECO:0000313" key="7">
    <source>
        <dbReference type="Proteomes" id="UP000001568"/>
    </source>
</evidence>
<evidence type="ECO:0000256" key="3">
    <source>
        <dbReference type="ARBA" id="ARBA00022833"/>
    </source>
</evidence>
<dbReference type="InterPro" id="IPR007853">
    <property type="entry name" value="Znf_DNL-typ"/>
</dbReference>
<dbReference type="PANTHER" id="PTHR20922:SF13">
    <property type="entry name" value="DNL-TYPE ZINC FINGER PROTEIN"/>
    <property type="match status" value="1"/>
</dbReference>
<dbReference type="eggNOG" id="KOG3277">
    <property type="taxonomic scope" value="Eukaryota"/>
</dbReference>
<dbReference type="GO" id="GO:0030150">
    <property type="term" value="P:protein import into mitochondrial matrix"/>
    <property type="evidence" value="ECO:0007669"/>
    <property type="project" value="TreeGrafter"/>
</dbReference>
<keyword evidence="2 4" id="KW-0863">Zinc-finger</keyword>
<name>A4RR28_OSTLU</name>
<feature type="domain" description="DNL-type" evidence="5">
    <location>
        <begin position="1"/>
        <end position="93"/>
    </location>
</feature>
<dbReference type="GO" id="GO:0051087">
    <property type="term" value="F:protein-folding chaperone binding"/>
    <property type="evidence" value="ECO:0007669"/>
    <property type="project" value="TreeGrafter"/>
</dbReference>
<dbReference type="GO" id="GO:0008270">
    <property type="term" value="F:zinc ion binding"/>
    <property type="evidence" value="ECO:0007669"/>
    <property type="project" value="UniProtKB-KW"/>
</dbReference>
<dbReference type="EMBL" id="CP000581">
    <property type="protein sequence ID" value="ABO93788.1"/>
    <property type="molecule type" value="Genomic_DNA"/>
</dbReference>
<dbReference type="GO" id="GO:0050821">
    <property type="term" value="P:protein stabilization"/>
    <property type="evidence" value="ECO:0007669"/>
    <property type="project" value="TreeGrafter"/>
</dbReference>
<reference evidence="6 7" key="1">
    <citation type="journal article" date="2007" name="Proc. Natl. Acad. Sci. U.S.A.">
        <title>The tiny eukaryote Ostreococcus provides genomic insights into the paradox of plankton speciation.</title>
        <authorList>
            <person name="Palenik B."/>
            <person name="Grimwood J."/>
            <person name="Aerts A."/>
            <person name="Rouze P."/>
            <person name="Salamov A."/>
            <person name="Putnam N."/>
            <person name="Dupont C."/>
            <person name="Jorgensen R."/>
            <person name="Derelle E."/>
            <person name="Rombauts S."/>
            <person name="Zhou K."/>
            <person name="Otillar R."/>
            <person name="Merchant S.S."/>
            <person name="Podell S."/>
            <person name="Gaasterland T."/>
            <person name="Napoli C."/>
            <person name="Gendler K."/>
            <person name="Manuell A."/>
            <person name="Tai V."/>
            <person name="Vallon O."/>
            <person name="Piganeau G."/>
            <person name="Jancek S."/>
            <person name="Heijde M."/>
            <person name="Jabbari K."/>
            <person name="Bowler C."/>
            <person name="Lohr M."/>
            <person name="Robbens S."/>
            <person name="Werner G."/>
            <person name="Dubchak I."/>
            <person name="Pazour G.J."/>
            <person name="Ren Q."/>
            <person name="Paulsen I."/>
            <person name="Delwiche C."/>
            <person name="Schmutz J."/>
            <person name="Rokhsar D."/>
            <person name="Van de Peer Y."/>
            <person name="Moreau H."/>
            <person name="Grigoriev I.V."/>
        </authorList>
    </citation>
    <scope>NUCLEOTIDE SEQUENCE [LARGE SCALE GENOMIC DNA]</scope>
    <source>
        <strain evidence="6 7">CCE9901</strain>
    </source>
</reference>